<dbReference type="EMBL" id="CP036280">
    <property type="protein sequence ID" value="QDU72161.1"/>
    <property type="molecule type" value="Genomic_DNA"/>
</dbReference>
<proteinExistence type="predicted"/>
<reference evidence="1 2" key="1">
    <citation type="submission" date="2019-02" db="EMBL/GenBank/DDBJ databases">
        <title>Deep-cultivation of Planctomycetes and their phenomic and genomic characterization uncovers novel biology.</title>
        <authorList>
            <person name="Wiegand S."/>
            <person name="Jogler M."/>
            <person name="Boedeker C."/>
            <person name="Pinto D."/>
            <person name="Vollmers J."/>
            <person name="Rivas-Marin E."/>
            <person name="Kohn T."/>
            <person name="Peeters S.H."/>
            <person name="Heuer A."/>
            <person name="Rast P."/>
            <person name="Oberbeckmann S."/>
            <person name="Bunk B."/>
            <person name="Jeske O."/>
            <person name="Meyerdierks A."/>
            <person name="Storesund J.E."/>
            <person name="Kallscheuer N."/>
            <person name="Luecker S."/>
            <person name="Lage O.M."/>
            <person name="Pohl T."/>
            <person name="Merkel B.J."/>
            <person name="Hornburger P."/>
            <person name="Mueller R.-W."/>
            <person name="Bruemmer F."/>
            <person name="Labrenz M."/>
            <person name="Spormann A.M."/>
            <person name="Op den Camp H."/>
            <person name="Overmann J."/>
            <person name="Amann R."/>
            <person name="Jetten M.S.M."/>
            <person name="Mascher T."/>
            <person name="Medema M.H."/>
            <person name="Devos D.P."/>
            <person name="Kaster A.-K."/>
            <person name="Ovreas L."/>
            <person name="Rohde M."/>
            <person name="Galperin M.Y."/>
            <person name="Jogler C."/>
        </authorList>
    </citation>
    <scope>NUCLEOTIDE SEQUENCE [LARGE SCALE GENOMIC DNA]</scope>
    <source>
        <strain evidence="1 2">Pan265</strain>
    </source>
</reference>
<dbReference type="InterPro" id="IPR014923">
    <property type="entry name" value="DUF1802"/>
</dbReference>
<evidence type="ECO:0000313" key="1">
    <source>
        <dbReference type="EMBL" id="QDU72161.1"/>
    </source>
</evidence>
<evidence type="ECO:0008006" key="3">
    <source>
        <dbReference type="Google" id="ProtNLM"/>
    </source>
</evidence>
<protein>
    <recommendedName>
        <fullName evidence="3">DUF1802 family protein</fullName>
    </recommendedName>
</protein>
<dbReference type="Proteomes" id="UP000320386">
    <property type="component" value="Chromosome"/>
</dbReference>
<dbReference type="KEGG" id="mcad:Pan265_20240"/>
<name>A0A518BYW7_9BACT</name>
<accession>A0A518BYW7</accession>
<dbReference type="AlphaFoldDB" id="A0A518BYW7"/>
<gene>
    <name evidence="1" type="ORF">Pan265_20240</name>
</gene>
<evidence type="ECO:0000313" key="2">
    <source>
        <dbReference type="Proteomes" id="UP000320386"/>
    </source>
</evidence>
<dbReference type="RefSeq" id="WP_145446337.1">
    <property type="nucleotide sequence ID" value="NZ_CP036280.1"/>
</dbReference>
<dbReference type="Pfam" id="PF08819">
    <property type="entry name" value="DUF1802"/>
    <property type="match status" value="1"/>
</dbReference>
<dbReference type="OrthoDB" id="9808776at2"/>
<keyword evidence="2" id="KW-1185">Reference proteome</keyword>
<sequence>MLTHALKDWHAVTNLLAQGEVCLTLRKGGIHEPSGPGVFELEHPRFLLYPAYEHQKPEGIRPEFRHLITDTTEPDRVTLTAWAAAEAIWIAPDRDRLEPLRDLLAWDTPQIDMRFDYKPDRPVYAVLLNVTRLPQPVTVDNRPEYRGCRSWVPLHPDDETPPEGTPALTHDHLAAARDRIETALRP</sequence>
<organism evidence="1 2">
    <name type="scientific">Mucisphaera calidilacus</name>
    <dbReference type="NCBI Taxonomy" id="2527982"/>
    <lineage>
        <taxon>Bacteria</taxon>
        <taxon>Pseudomonadati</taxon>
        <taxon>Planctomycetota</taxon>
        <taxon>Phycisphaerae</taxon>
        <taxon>Phycisphaerales</taxon>
        <taxon>Phycisphaeraceae</taxon>
        <taxon>Mucisphaera</taxon>
    </lineage>
</organism>